<accession>A0A840MFT2</accession>
<keyword evidence="1" id="KW-0378">Hydrolase</keyword>
<reference evidence="1 2" key="1">
    <citation type="submission" date="2020-08" db="EMBL/GenBank/DDBJ databases">
        <title>Genomic Encyclopedia of Type Strains, Phase IV (KMG-IV): sequencing the most valuable type-strain genomes for metagenomic binning, comparative biology and taxonomic classification.</title>
        <authorList>
            <person name="Goeker M."/>
        </authorList>
    </citation>
    <scope>NUCLEOTIDE SEQUENCE [LARGE SCALE GENOMIC DNA]</scope>
    <source>
        <strain evidence="1 2">DSM 27165</strain>
    </source>
</reference>
<comment type="caution">
    <text evidence="1">The sequence shown here is derived from an EMBL/GenBank/DDBJ whole genome shotgun (WGS) entry which is preliminary data.</text>
</comment>
<dbReference type="Proteomes" id="UP000575898">
    <property type="component" value="Unassembled WGS sequence"/>
</dbReference>
<keyword evidence="2" id="KW-1185">Reference proteome</keyword>
<proteinExistence type="predicted"/>
<name>A0A840MFT2_9PROT</name>
<dbReference type="SUPFAM" id="SSF54197">
    <property type="entry name" value="HIT-like"/>
    <property type="match status" value="1"/>
</dbReference>
<dbReference type="AlphaFoldDB" id="A0A840MFT2"/>
<dbReference type="EMBL" id="JACHHY010000003">
    <property type="protein sequence ID" value="MBB5017260.1"/>
    <property type="molecule type" value="Genomic_DNA"/>
</dbReference>
<dbReference type="RefSeq" id="WP_343074190.1">
    <property type="nucleotide sequence ID" value="NZ_JACHHY010000003.1"/>
</dbReference>
<dbReference type="InterPro" id="IPR036265">
    <property type="entry name" value="HIT-like_sf"/>
</dbReference>
<protein>
    <submittedName>
        <fullName evidence="1">Diadenosine tetraphosphate (Ap4A) HIT family hydrolase</fullName>
    </submittedName>
</protein>
<evidence type="ECO:0000313" key="2">
    <source>
        <dbReference type="Proteomes" id="UP000575898"/>
    </source>
</evidence>
<organism evidence="1 2">
    <name type="scientific">Chitinivorax tropicus</name>
    <dbReference type="NCBI Taxonomy" id="714531"/>
    <lineage>
        <taxon>Bacteria</taxon>
        <taxon>Pseudomonadati</taxon>
        <taxon>Pseudomonadota</taxon>
        <taxon>Betaproteobacteria</taxon>
        <taxon>Chitinivorax</taxon>
    </lineage>
</organism>
<dbReference type="GO" id="GO:0016787">
    <property type="term" value="F:hydrolase activity"/>
    <property type="evidence" value="ECO:0007669"/>
    <property type="project" value="UniProtKB-KW"/>
</dbReference>
<evidence type="ECO:0000313" key="1">
    <source>
        <dbReference type="EMBL" id="MBB5017260.1"/>
    </source>
</evidence>
<gene>
    <name evidence="1" type="ORF">HNQ59_000524</name>
</gene>
<sequence length="119" mass="13127">MHLVIAFGTAKRIFLTIDPNTPCATVAISTCHLSSYVFAQSDEVLSQLTLAAKQAELLSDKALAGVARIGMVFEGDEINHLHSKLLPMHGADSTFNQIDLIYESFITRYEGYLSTYDWG</sequence>